<keyword evidence="2" id="KW-0808">Transferase</keyword>
<organism evidence="5 6">
    <name type="scientific">Parvimonas micra ATCC 33270</name>
    <dbReference type="NCBI Taxonomy" id="411465"/>
    <lineage>
        <taxon>Bacteria</taxon>
        <taxon>Bacillati</taxon>
        <taxon>Bacillota</taxon>
        <taxon>Tissierellia</taxon>
        <taxon>Tissierellales</taxon>
        <taxon>Peptoniphilaceae</taxon>
        <taxon>Parvimonas</taxon>
    </lineage>
</organism>
<dbReference type="EMBL" id="ABEE02000015">
    <property type="protein sequence ID" value="EDP24564.1"/>
    <property type="molecule type" value="Genomic_DNA"/>
</dbReference>
<protein>
    <submittedName>
        <fullName evidence="5">THUMP domain protein</fullName>
    </submittedName>
</protein>
<dbReference type="Proteomes" id="UP000003162">
    <property type="component" value="Unassembled WGS sequence"/>
</dbReference>
<proteinExistence type="predicted"/>
<keyword evidence="3" id="KW-0694">RNA-binding</keyword>
<dbReference type="AlphaFoldDB" id="A8SJ02"/>
<dbReference type="Pfam" id="PF02926">
    <property type="entry name" value="THUMP"/>
    <property type="match status" value="1"/>
</dbReference>
<dbReference type="PANTHER" id="PTHR47313">
    <property type="entry name" value="RIBOSOMAL RNA LARGE SUBUNIT METHYLTRANSFERASE K/L"/>
    <property type="match status" value="1"/>
</dbReference>
<dbReference type="PANTHER" id="PTHR47313:SF1">
    <property type="entry name" value="RIBOSOMAL RNA LARGE SUBUNIT METHYLTRANSFERASE K_L"/>
    <property type="match status" value="1"/>
</dbReference>
<dbReference type="HOGENOM" id="CLU_032119_3_1_9"/>
<dbReference type="SUPFAM" id="SSF53335">
    <property type="entry name" value="S-adenosyl-L-methionine-dependent methyltransferases"/>
    <property type="match status" value="1"/>
</dbReference>
<evidence type="ECO:0000256" key="3">
    <source>
        <dbReference type="PROSITE-ProRule" id="PRU00529"/>
    </source>
</evidence>
<dbReference type="InterPro" id="IPR000241">
    <property type="entry name" value="RlmKL-like_Mtase"/>
</dbReference>
<reference evidence="5 6" key="2">
    <citation type="submission" date="2007-09" db="EMBL/GenBank/DDBJ databases">
        <authorList>
            <person name="Fulton L."/>
            <person name="Clifton S."/>
            <person name="Fulton B."/>
            <person name="Xu J."/>
            <person name="Minx P."/>
            <person name="Pepin K.H."/>
            <person name="Johnson M."/>
            <person name="Thiruvilangam P."/>
            <person name="Bhonagiri V."/>
            <person name="Nash W.E."/>
            <person name="Mardis E.R."/>
            <person name="Wilson R.K."/>
        </authorList>
    </citation>
    <scope>NUCLEOTIDE SEQUENCE [LARGE SCALE GENOMIC DNA]</scope>
    <source>
        <strain evidence="5 6">ATCC 33270</strain>
    </source>
</reference>
<dbReference type="SMART" id="SM00981">
    <property type="entry name" value="THUMP"/>
    <property type="match status" value="1"/>
</dbReference>
<dbReference type="PROSITE" id="PS00092">
    <property type="entry name" value="N6_MTASE"/>
    <property type="match status" value="1"/>
</dbReference>
<evidence type="ECO:0000256" key="2">
    <source>
        <dbReference type="ARBA" id="ARBA00022679"/>
    </source>
</evidence>
<sequence>MFFLCEFGIIIFNDGCIFVIVDFYINGDIMKKITLIATCAFGLEAVVKREIIKLGFDDIKVSDGKVEFLANVNDIAKVNLWIRCAERILLKLDEFKVLSFEDLYQGIKKIKWEDLISVNDKFPVNANSVKSKLFSLSDIQKITKRAVVDRLKNVYGVEWFDETSNALYYIEVSILKDIATVTVDTSGEALHKRGYRKRAGDAPLKETLASAMISLSFWEPNRVFYDPFCGSGTLCIEAYMMGRNIAPGIMRNFAFENWNLLDKDALKNEKNKARALIDYDRDLKILGSDIDRHSILISRDNADILGVDDEISFFIKDMRDVDLYNEYGVVVTNPPYGERMGEIVEVEQLYRDFGKKFKELDTWSVYLITSIESFEKLYGRKADRKRKLFNGRIKVDFYQFYGPKPK</sequence>
<feature type="domain" description="THUMP" evidence="4">
    <location>
        <begin position="74"/>
        <end position="185"/>
    </location>
</feature>
<dbReference type="CDD" id="cd11715">
    <property type="entry name" value="THUMP_AdoMetMT"/>
    <property type="match status" value="1"/>
</dbReference>
<comment type="caution">
    <text evidence="5">The sequence shown here is derived from an EMBL/GenBank/DDBJ whole genome shotgun (WGS) entry which is preliminary data.</text>
</comment>
<dbReference type="Pfam" id="PF01170">
    <property type="entry name" value="UPF0020"/>
    <property type="match status" value="1"/>
</dbReference>
<dbReference type="InterPro" id="IPR002052">
    <property type="entry name" value="DNA_methylase_N6_adenine_CS"/>
</dbReference>
<dbReference type="GO" id="GO:0003723">
    <property type="term" value="F:RNA binding"/>
    <property type="evidence" value="ECO:0007669"/>
    <property type="project" value="UniProtKB-UniRule"/>
</dbReference>
<evidence type="ECO:0000259" key="4">
    <source>
        <dbReference type="PROSITE" id="PS51165"/>
    </source>
</evidence>
<dbReference type="GO" id="GO:0008990">
    <property type="term" value="F:rRNA (guanine-N2-)-methyltransferase activity"/>
    <property type="evidence" value="ECO:0007669"/>
    <property type="project" value="TreeGrafter"/>
</dbReference>
<dbReference type="Gene3D" id="3.40.50.150">
    <property type="entry name" value="Vaccinia Virus protein VP39"/>
    <property type="match status" value="1"/>
</dbReference>
<dbReference type="PROSITE" id="PS51165">
    <property type="entry name" value="THUMP"/>
    <property type="match status" value="1"/>
</dbReference>
<dbReference type="InterPro" id="IPR053943">
    <property type="entry name" value="RlmKL-like_Mtase_CS"/>
</dbReference>
<dbReference type="InterPro" id="IPR029063">
    <property type="entry name" value="SAM-dependent_MTases_sf"/>
</dbReference>
<dbReference type="Gene3D" id="3.30.2130.30">
    <property type="match status" value="1"/>
</dbReference>
<evidence type="ECO:0000313" key="6">
    <source>
        <dbReference type="Proteomes" id="UP000003162"/>
    </source>
</evidence>
<evidence type="ECO:0000256" key="1">
    <source>
        <dbReference type="ARBA" id="ARBA00022603"/>
    </source>
</evidence>
<dbReference type="Pfam" id="PF22020">
    <property type="entry name" value="RlmL_1st"/>
    <property type="match status" value="1"/>
</dbReference>
<name>A8SJ02_9FIRM</name>
<dbReference type="PROSITE" id="PS01261">
    <property type="entry name" value="UPF0020"/>
    <property type="match status" value="1"/>
</dbReference>
<dbReference type="eggNOG" id="COG0116">
    <property type="taxonomic scope" value="Bacteria"/>
</dbReference>
<evidence type="ECO:0000313" key="5">
    <source>
        <dbReference type="EMBL" id="EDP24564.1"/>
    </source>
</evidence>
<dbReference type="InterPro" id="IPR054170">
    <property type="entry name" value="RlmL_1st"/>
</dbReference>
<keyword evidence="1" id="KW-0489">Methyltransferase</keyword>
<dbReference type="GO" id="GO:0070043">
    <property type="term" value="F:rRNA (guanine-N7-)-methyltransferase activity"/>
    <property type="evidence" value="ECO:0007669"/>
    <property type="project" value="TreeGrafter"/>
</dbReference>
<dbReference type="InterPro" id="IPR004114">
    <property type="entry name" value="THUMP_dom"/>
</dbReference>
<accession>A8SJ02</accession>
<reference evidence="5 6" key="1">
    <citation type="submission" date="2007-09" db="EMBL/GenBank/DDBJ databases">
        <title>Draft genome sequence of Peptostreptococcus micros (ATCC 33270).</title>
        <authorList>
            <person name="Sudarsanam P."/>
            <person name="Ley R."/>
            <person name="Guruge J."/>
            <person name="Turnbaugh P.J."/>
            <person name="Mahowald M."/>
            <person name="Liep D."/>
            <person name="Gordon J."/>
        </authorList>
    </citation>
    <scope>NUCLEOTIDE SEQUENCE [LARGE SCALE GENOMIC DNA]</scope>
    <source>
        <strain evidence="5 6">ATCC 33270</strain>
    </source>
</reference>
<gene>
    <name evidence="5" type="ORF">PEPMIC_00417</name>
</gene>